<dbReference type="Pfam" id="PF13618">
    <property type="entry name" value="Gluconate_2-dh3"/>
    <property type="match status" value="1"/>
</dbReference>
<dbReference type="Proteomes" id="UP000187464">
    <property type="component" value="Chromosome I"/>
</dbReference>
<sequence>MDRFGLDIKYLDFHMINRRQFVKRAAICYGSLLLLPGCVRRVEKEFYRVFSREEAECLGCICEQFIPSDEFAGARDAGVVNFIDKLLYQRFPELTEPYKNGLGSLEEFCRETYGRTFAQLEWNVQHFVLVQMEKGGLPPSFWGKINQKEFFNIVLRNTMQGFYGSPRHGGNKNYVSFRMMRLDFPLLIGQNRYEE</sequence>
<gene>
    <name evidence="1" type="ORF">PSM36_0071</name>
</gene>
<dbReference type="EMBL" id="LT605205">
    <property type="protein sequence ID" value="SCD18907.1"/>
    <property type="molecule type" value="Genomic_DNA"/>
</dbReference>
<dbReference type="STRING" id="1642647.PSM36_0071"/>
<dbReference type="InterPro" id="IPR027056">
    <property type="entry name" value="Gluconate_2DH_su3"/>
</dbReference>
<organism evidence="1 2">
    <name type="scientific">Proteiniphilum saccharofermentans</name>
    <dbReference type="NCBI Taxonomy" id="1642647"/>
    <lineage>
        <taxon>Bacteria</taxon>
        <taxon>Pseudomonadati</taxon>
        <taxon>Bacteroidota</taxon>
        <taxon>Bacteroidia</taxon>
        <taxon>Bacteroidales</taxon>
        <taxon>Dysgonomonadaceae</taxon>
        <taxon>Proteiniphilum</taxon>
    </lineage>
</organism>
<keyword evidence="2" id="KW-1185">Reference proteome</keyword>
<dbReference type="KEGG" id="psac:PSM36_0071"/>
<name>A0A1R3T339_9BACT</name>
<evidence type="ECO:0000313" key="1">
    <source>
        <dbReference type="EMBL" id="SCD18907.1"/>
    </source>
</evidence>
<evidence type="ECO:0008006" key="3">
    <source>
        <dbReference type="Google" id="ProtNLM"/>
    </source>
</evidence>
<protein>
    <recommendedName>
        <fullName evidence="3">Gluconate 2-dehydrogenase subunit 3</fullName>
    </recommendedName>
</protein>
<reference evidence="1 2" key="1">
    <citation type="submission" date="2016-08" db="EMBL/GenBank/DDBJ databases">
        <authorList>
            <person name="Seilhamer J.J."/>
        </authorList>
    </citation>
    <scope>NUCLEOTIDE SEQUENCE [LARGE SCALE GENOMIC DNA]</scope>
    <source>
        <strain evidence="1">M3/6</strain>
    </source>
</reference>
<accession>A0A1R3T339</accession>
<proteinExistence type="predicted"/>
<dbReference type="AlphaFoldDB" id="A0A1R3T339"/>
<evidence type="ECO:0000313" key="2">
    <source>
        <dbReference type="Proteomes" id="UP000187464"/>
    </source>
</evidence>